<feature type="chain" id="PRO_5038379025" description="DNA primase" evidence="2">
    <location>
        <begin position="27"/>
        <end position="75"/>
    </location>
</feature>
<evidence type="ECO:0000256" key="2">
    <source>
        <dbReference type="SAM" id="SignalP"/>
    </source>
</evidence>
<gene>
    <name evidence="3" type="ORF">GIY23_04030</name>
</gene>
<keyword evidence="4" id="KW-1185">Reference proteome</keyword>
<evidence type="ECO:0000313" key="4">
    <source>
        <dbReference type="Proteomes" id="UP000371041"/>
    </source>
</evidence>
<evidence type="ECO:0008006" key="5">
    <source>
        <dbReference type="Google" id="ProtNLM"/>
    </source>
</evidence>
<dbReference type="RefSeq" id="WP_154075427.1">
    <property type="nucleotide sequence ID" value="NZ_CP045929.1"/>
</dbReference>
<reference evidence="4" key="1">
    <citation type="submission" date="2019-11" db="EMBL/GenBank/DDBJ databases">
        <title>The complete genome sequence of Saccharopolyspora sp. E2A.</title>
        <authorList>
            <person name="Zhang G."/>
        </authorList>
    </citation>
    <scope>NUCLEOTIDE SEQUENCE [LARGE SCALE GENOMIC DNA]</scope>
    <source>
        <strain evidence="4">E2A</strain>
    </source>
</reference>
<proteinExistence type="predicted"/>
<organism evidence="3 4">
    <name type="scientific">Allosaccharopolyspora coralli</name>
    <dbReference type="NCBI Taxonomy" id="2665642"/>
    <lineage>
        <taxon>Bacteria</taxon>
        <taxon>Bacillati</taxon>
        <taxon>Actinomycetota</taxon>
        <taxon>Actinomycetes</taxon>
        <taxon>Pseudonocardiales</taxon>
        <taxon>Pseudonocardiaceae</taxon>
        <taxon>Allosaccharopolyspora</taxon>
    </lineage>
</organism>
<feature type="region of interest" description="Disordered" evidence="1">
    <location>
        <begin position="28"/>
        <end position="75"/>
    </location>
</feature>
<dbReference type="AlphaFoldDB" id="A0A5Q3Q6M6"/>
<dbReference type="Proteomes" id="UP000371041">
    <property type="component" value="Chromosome"/>
</dbReference>
<evidence type="ECO:0000256" key="1">
    <source>
        <dbReference type="SAM" id="MobiDB-lite"/>
    </source>
</evidence>
<accession>A0A5Q3Q6M6</accession>
<dbReference type="KEGG" id="sace:GIY23_04030"/>
<evidence type="ECO:0000313" key="3">
    <source>
        <dbReference type="EMBL" id="QGK68824.1"/>
    </source>
</evidence>
<name>A0A5Q3Q6M6_9PSEU</name>
<dbReference type="EMBL" id="CP045929">
    <property type="protein sequence ID" value="QGK68824.1"/>
    <property type="molecule type" value="Genomic_DNA"/>
</dbReference>
<keyword evidence="2" id="KW-0732">Signal</keyword>
<protein>
    <recommendedName>
        <fullName evidence="5">DNA primase</fullName>
    </recommendedName>
</protein>
<sequence>MARTTRGIKAAGAVAGAVLALTVATGCDDVMPAPEDQEQEQQDGGGQDGGGQDGGGQEGDDGGGQGGGEDEGDDG</sequence>
<feature type="signal peptide" evidence="2">
    <location>
        <begin position="1"/>
        <end position="26"/>
    </location>
</feature>
<feature type="compositionally biased region" description="Gly residues" evidence="1">
    <location>
        <begin position="43"/>
        <end position="67"/>
    </location>
</feature>
<dbReference type="PROSITE" id="PS51257">
    <property type="entry name" value="PROKAR_LIPOPROTEIN"/>
    <property type="match status" value="1"/>
</dbReference>